<dbReference type="Proteomes" id="UP000515561">
    <property type="component" value="Chromosome"/>
</dbReference>
<dbReference type="GO" id="GO:0016853">
    <property type="term" value="F:isomerase activity"/>
    <property type="evidence" value="ECO:0007669"/>
    <property type="project" value="UniProtKB-KW"/>
</dbReference>
<protein>
    <submittedName>
        <fullName evidence="2">Sugar phosphate isomerase/epimerase</fullName>
    </submittedName>
</protein>
<feature type="domain" description="Xylose isomerase-like TIM barrel" evidence="1">
    <location>
        <begin position="25"/>
        <end position="313"/>
    </location>
</feature>
<keyword evidence="3" id="KW-1185">Reference proteome</keyword>
<dbReference type="KEGG" id="acel:acsn021_34800"/>
<evidence type="ECO:0000313" key="3">
    <source>
        <dbReference type="Proteomes" id="UP000515561"/>
    </source>
</evidence>
<dbReference type="InterPro" id="IPR036237">
    <property type="entry name" value="Xyl_isomerase-like_sf"/>
</dbReference>
<accession>A0A6S6RAP0</accession>
<dbReference type="InterPro" id="IPR013022">
    <property type="entry name" value="Xyl_isomerase-like_TIM-brl"/>
</dbReference>
<evidence type="ECO:0000313" key="2">
    <source>
        <dbReference type="EMBL" id="BCJ95911.1"/>
    </source>
</evidence>
<evidence type="ECO:0000259" key="1">
    <source>
        <dbReference type="Pfam" id="PF01261"/>
    </source>
</evidence>
<dbReference type="PANTHER" id="PTHR12110">
    <property type="entry name" value="HYDROXYPYRUVATE ISOMERASE"/>
    <property type="match status" value="1"/>
</dbReference>
<keyword evidence="2" id="KW-0413">Isomerase</keyword>
<dbReference type="InterPro" id="IPR050312">
    <property type="entry name" value="IolE/XylAMocC-like"/>
</dbReference>
<dbReference type="SUPFAM" id="SSF51658">
    <property type="entry name" value="Xylose isomerase-like"/>
    <property type="match status" value="1"/>
</dbReference>
<proteinExistence type="predicted"/>
<dbReference type="EMBL" id="AP023367">
    <property type="protein sequence ID" value="BCJ95911.1"/>
    <property type="molecule type" value="Genomic_DNA"/>
</dbReference>
<dbReference type="PANTHER" id="PTHR12110:SF21">
    <property type="entry name" value="XYLOSE ISOMERASE-LIKE TIM BARREL DOMAIN-CONTAINING PROTEIN"/>
    <property type="match status" value="1"/>
</dbReference>
<reference evidence="2 3" key="1">
    <citation type="journal article" date="2016" name="Int. J. Syst. Evol. Microbiol.">
        <title>Descriptions of Anaerotaenia torta gen. nov., sp. nov. and Anaerocolumna cellulosilytica gen. nov., sp. nov. isolated from a methanogenic reactor of cattle waste.</title>
        <authorList>
            <person name="Uek A."/>
            <person name="Ohtaki Y."/>
            <person name="Kaku N."/>
            <person name="Ueki K."/>
        </authorList>
    </citation>
    <scope>NUCLEOTIDE SEQUENCE [LARGE SCALE GENOMIC DNA]</scope>
    <source>
        <strain evidence="2 3">SN021</strain>
    </source>
</reference>
<dbReference type="Pfam" id="PF01261">
    <property type="entry name" value="AP_endonuc_2"/>
    <property type="match status" value="1"/>
</dbReference>
<dbReference type="AlphaFoldDB" id="A0A6S6RAP0"/>
<name>A0A6S6RAP0_9FIRM</name>
<sequence>MKVMKLGTFSVVLGSMSFEKACEFLHQNGVQMIEIGCGGYPGTAHCNPDILLHQEEEFEKFKTVLRENQLEISALSAHGNMLHPIKEIADKFDEDLNKAILLAQKLGVQVVNTFSGCPGGSKEDRMPNWVTCSWPEDFGAILNYQWNEVLIPYWQEKAAFARTHGVHKIALELHPGFCVYNTNTLLRLREAAGPEIGANFDPSHLIWQGMDPCTCIRELGKHNAIFHFHAKDTKIDSLNCAVNGVLDTTHYGDERNRSWLFRTVGYGHGEEYWKAIISELRMSGYDYAISIEHEDSLMSGNEGLTKAIQCLKNVLLFEEQGNMYWA</sequence>
<gene>
    <name evidence="2" type="ORF">acsn021_34800</name>
</gene>
<organism evidence="2 3">
    <name type="scientific">Anaerocolumna cellulosilytica</name>
    <dbReference type="NCBI Taxonomy" id="433286"/>
    <lineage>
        <taxon>Bacteria</taxon>
        <taxon>Bacillati</taxon>
        <taxon>Bacillota</taxon>
        <taxon>Clostridia</taxon>
        <taxon>Lachnospirales</taxon>
        <taxon>Lachnospiraceae</taxon>
        <taxon>Anaerocolumna</taxon>
    </lineage>
</organism>
<dbReference type="Gene3D" id="3.20.20.150">
    <property type="entry name" value="Divalent-metal-dependent TIM barrel enzymes"/>
    <property type="match status" value="1"/>
</dbReference>